<dbReference type="EMBL" id="CP035758">
    <property type="protein sequence ID" value="QBD77870.1"/>
    <property type="molecule type" value="Genomic_DNA"/>
</dbReference>
<evidence type="ECO:0000259" key="9">
    <source>
        <dbReference type="SMART" id="SM00359"/>
    </source>
</evidence>
<dbReference type="InterPro" id="IPR036974">
    <property type="entry name" value="PUA_sf"/>
</dbReference>
<dbReference type="AlphaFoldDB" id="A0A4P6JRN7"/>
<keyword evidence="2" id="KW-0963">Cytoplasm</keyword>
<keyword evidence="7" id="KW-0694">RNA-binding</keyword>
<evidence type="ECO:0000256" key="4">
    <source>
        <dbReference type="ARBA" id="ARBA00022603"/>
    </source>
</evidence>
<dbReference type="Proteomes" id="UP000290365">
    <property type="component" value="Chromosome"/>
</dbReference>
<keyword evidence="11" id="KW-1185">Reference proteome</keyword>
<keyword evidence="4 10" id="KW-0489">Methyltransferase</keyword>
<dbReference type="GO" id="GO:0006364">
    <property type="term" value="P:rRNA processing"/>
    <property type="evidence" value="ECO:0007669"/>
    <property type="project" value="UniProtKB-KW"/>
</dbReference>
<dbReference type="SMART" id="SM00359">
    <property type="entry name" value="PUA"/>
    <property type="match status" value="1"/>
</dbReference>
<comment type="subcellular location">
    <subcellularLocation>
        <location evidence="1">Cytoplasm</location>
    </subcellularLocation>
</comment>
<evidence type="ECO:0000256" key="2">
    <source>
        <dbReference type="ARBA" id="ARBA00022490"/>
    </source>
</evidence>
<protein>
    <submittedName>
        <fullName evidence="10">Class I SAM-dependent rRNA methyltransferase</fullName>
    </submittedName>
</protein>
<dbReference type="InterPro" id="IPR002478">
    <property type="entry name" value="PUA"/>
</dbReference>
<dbReference type="InterPro" id="IPR019614">
    <property type="entry name" value="SAM-dep_methyl-trfase"/>
</dbReference>
<gene>
    <name evidence="10" type="ORF">EPA93_18475</name>
</gene>
<dbReference type="PROSITE" id="PS50890">
    <property type="entry name" value="PUA"/>
    <property type="match status" value="1"/>
</dbReference>
<evidence type="ECO:0000313" key="10">
    <source>
        <dbReference type="EMBL" id="QBD77870.1"/>
    </source>
</evidence>
<keyword evidence="3" id="KW-0698">rRNA processing</keyword>
<dbReference type="Pfam" id="PF17785">
    <property type="entry name" value="PUA_3"/>
    <property type="match status" value="1"/>
</dbReference>
<dbReference type="PANTHER" id="PTHR42873:SF1">
    <property type="entry name" value="S-ADENOSYLMETHIONINE-DEPENDENT METHYLTRANSFERASE DOMAIN-CONTAINING PROTEIN"/>
    <property type="match status" value="1"/>
</dbReference>
<accession>A0A4P6JRN7</accession>
<evidence type="ECO:0000313" key="11">
    <source>
        <dbReference type="Proteomes" id="UP000290365"/>
    </source>
</evidence>
<evidence type="ECO:0000256" key="5">
    <source>
        <dbReference type="ARBA" id="ARBA00022679"/>
    </source>
</evidence>
<dbReference type="Gene3D" id="2.30.130.10">
    <property type="entry name" value="PUA domain"/>
    <property type="match status" value="1"/>
</dbReference>
<dbReference type="KEGG" id="kbs:EPA93_18475"/>
<proteinExistence type="inferred from homology"/>
<dbReference type="CDD" id="cd11572">
    <property type="entry name" value="RlmI_M_like"/>
    <property type="match status" value="1"/>
</dbReference>
<evidence type="ECO:0000256" key="1">
    <source>
        <dbReference type="ARBA" id="ARBA00004496"/>
    </source>
</evidence>
<evidence type="ECO:0000256" key="7">
    <source>
        <dbReference type="ARBA" id="ARBA00022884"/>
    </source>
</evidence>
<dbReference type="CDD" id="cd21153">
    <property type="entry name" value="PUA_RlmI"/>
    <property type="match status" value="1"/>
</dbReference>
<dbReference type="RefSeq" id="WP_129888923.1">
    <property type="nucleotide sequence ID" value="NZ_CP035758.1"/>
</dbReference>
<dbReference type="GO" id="GO:0008168">
    <property type="term" value="F:methyltransferase activity"/>
    <property type="evidence" value="ECO:0007669"/>
    <property type="project" value="UniProtKB-KW"/>
</dbReference>
<dbReference type="PANTHER" id="PTHR42873">
    <property type="entry name" value="RIBOSOMAL RNA LARGE SUBUNIT METHYLTRANSFERASE"/>
    <property type="match status" value="1"/>
</dbReference>
<keyword evidence="5 10" id="KW-0808">Transferase</keyword>
<sequence length="399" mass="43918">MSVRYPTASLKPHREESLLNGHLWIFSGALQQAPHWVETGGLIDVKSATGQFVARGYYNAQTDIAIRILTRDPEELIDTEFFRRRIRKALALRSVLDPELTNAYRLLNSEGDELPGLIVDRYADILVAQIHTAGMAQLAPLAIEALTQETQAEGILLRNDSQARRREGLPIEKPEVAAGAVPAHVAIRENGIQFIVDPWLGQKTGFFLDQRDKREALRKYAAGKRVLNCFCYTGGFSVSAALSSQPTHVTSVDVSAPAVAAAREHFGLNGLDPERHEFLIADVFDYLQTAAENAEQFDVVVLDPPAFAKGQQARNQALKGYRRLNALGMQVLRPGGILLTCSCSGAIGLDDLLGVISLSAQRQGRSIQLLEQYTYSLDHPVNLAMPETGYLKAVFCRVE</sequence>
<dbReference type="Gene3D" id="3.40.50.150">
    <property type="entry name" value="Vaccinia Virus protein VP39"/>
    <property type="match status" value="1"/>
</dbReference>
<dbReference type="OrthoDB" id="9805492at2"/>
<dbReference type="SUPFAM" id="SSF53335">
    <property type="entry name" value="S-adenosyl-L-methionine-dependent methyltransferases"/>
    <property type="match status" value="1"/>
</dbReference>
<evidence type="ECO:0000256" key="8">
    <source>
        <dbReference type="ARBA" id="ARBA00038091"/>
    </source>
</evidence>
<keyword evidence="6" id="KW-0949">S-adenosyl-L-methionine</keyword>
<dbReference type="InterPro" id="IPR029063">
    <property type="entry name" value="SAM-dependent_MTases_sf"/>
</dbReference>
<evidence type="ECO:0000256" key="3">
    <source>
        <dbReference type="ARBA" id="ARBA00022552"/>
    </source>
</evidence>
<comment type="similarity">
    <text evidence="8">Belongs to the methyltransferase superfamily. RlmI family.</text>
</comment>
<organism evidence="10 11">
    <name type="scientific">Ktedonosporobacter rubrisoli</name>
    <dbReference type="NCBI Taxonomy" id="2509675"/>
    <lineage>
        <taxon>Bacteria</taxon>
        <taxon>Bacillati</taxon>
        <taxon>Chloroflexota</taxon>
        <taxon>Ktedonobacteria</taxon>
        <taxon>Ktedonobacterales</taxon>
        <taxon>Ktedonosporobacteraceae</taxon>
        <taxon>Ktedonosporobacter</taxon>
    </lineage>
</organism>
<dbReference type="GO" id="GO:0032259">
    <property type="term" value="P:methylation"/>
    <property type="evidence" value="ECO:0007669"/>
    <property type="project" value="UniProtKB-KW"/>
</dbReference>
<dbReference type="CDD" id="cd02440">
    <property type="entry name" value="AdoMet_MTases"/>
    <property type="match status" value="1"/>
</dbReference>
<evidence type="ECO:0000256" key="6">
    <source>
        <dbReference type="ARBA" id="ARBA00022691"/>
    </source>
</evidence>
<name>A0A4P6JRN7_KTERU</name>
<dbReference type="GO" id="GO:0005737">
    <property type="term" value="C:cytoplasm"/>
    <property type="evidence" value="ECO:0007669"/>
    <property type="project" value="UniProtKB-SubCell"/>
</dbReference>
<dbReference type="GO" id="GO:0003723">
    <property type="term" value="F:RNA binding"/>
    <property type="evidence" value="ECO:0007669"/>
    <property type="project" value="UniProtKB-KW"/>
</dbReference>
<dbReference type="SUPFAM" id="SSF88697">
    <property type="entry name" value="PUA domain-like"/>
    <property type="match status" value="1"/>
</dbReference>
<reference evidence="10 11" key="1">
    <citation type="submission" date="2019-01" db="EMBL/GenBank/DDBJ databases">
        <title>Ktedonosporobacter rubrisoli SCAWS-G2.</title>
        <authorList>
            <person name="Huang Y."/>
            <person name="Yan B."/>
        </authorList>
    </citation>
    <scope>NUCLEOTIDE SEQUENCE [LARGE SCALE GENOMIC DNA]</scope>
    <source>
        <strain evidence="10 11">SCAWS-G2</strain>
    </source>
</reference>
<dbReference type="Pfam" id="PF10672">
    <property type="entry name" value="Methyltrans_SAM"/>
    <property type="match status" value="1"/>
</dbReference>
<dbReference type="Gene3D" id="3.30.750.80">
    <property type="entry name" value="RNA methyltransferase domain (HRMD) like"/>
    <property type="match status" value="1"/>
</dbReference>
<dbReference type="InterPro" id="IPR041532">
    <property type="entry name" value="RlmI-like_PUA"/>
</dbReference>
<feature type="domain" description="PUA" evidence="9">
    <location>
        <begin position="6"/>
        <end position="91"/>
    </location>
</feature>
<dbReference type="InterPro" id="IPR015947">
    <property type="entry name" value="PUA-like_sf"/>
</dbReference>